<dbReference type="InterPro" id="IPR037208">
    <property type="entry name" value="Spo0E-like_sf"/>
</dbReference>
<dbReference type="PANTHER" id="PTHR41263">
    <property type="entry name" value="ASPARTYL-PHOSPHATE PHOSPHATASE YISI"/>
    <property type="match status" value="1"/>
</dbReference>
<dbReference type="InterPro" id="IPR036638">
    <property type="entry name" value="HLH_DNA-bd_sf"/>
</dbReference>
<name>A0A917UZS0_9BACI</name>
<dbReference type="SUPFAM" id="SSF140500">
    <property type="entry name" value="BAS1536-like"/>
    <property type="match status" value="1"/>
</dbReference>
<dbReference type="InterPro" id="IPR018540">
    <property type="entry name" value="Spo0E-like"/>
</dbReference>
<reference evidence="1" key="1">
    <citation type="journal article" date="2014" name="Int. J. Syst. Evol. Microbiol.">
        <title>Complete genome sequence of Corynebacterium casei LMG S-19264T (=DSM 44701T), isolated from a smear-ripened cheese.</title>
        <authorList>
            <consortium name="US DOE Joint Genome Institute (JGI-PGF)"/>
            <person name="Walter F."/>
            <person name="Albersmeier A."/>
            <person name="Kalinowski J."/>
            <person name="Ruckert C."/>
        </authorList>
    </citation>
    <scope>NUCLEOTIDE SEQUENCE</scope>
    <source>
        <strain evidence="1">JCM 12580</strain>
    </source>
</reference>
<reference evidence="1" key="2">
    <citation type="submission" date="2020-09" db="EMBL/GenBank/DDBJ databases">
        <authorList>
            <person name="Sun Q."/>
            <person name="Ohkuma M."/>
        </authorList>
    </citation>
    <scope>NUCLEOTIDE SEQUENCE</scope>
    <source>
        <strain evidence="1">JCM 12580</strain>
    </source>
</reference>
<dbReference type="InterPro" id="IPR053028">
    <property type="entry name" value="Spo0E-like_phosphatase"/>
</dbReference>
<keyword evidence="2" id="KW-1185">Reference proteome</keyword>
<protein>
    <recommendedName>
        <fullName evidence="3">Aspartyl-phosphate phosphatase Spo0E family protein</fullName>
    </recommendedName>
</protein>
<dbReference type="EMBL" id="BMNQ01000043">
    <property type="protein sequence ID" value="GGK02093.1"/>
    <property type="molecule type" value="Genomic_DNA"/>
</dbReference>
<evidence type="ECO:0008006" key="3">
    <source>
        <dbReference type="Google" id="ProtNLM"/>
    </source>
</evidence>
<dbReference type="PANTHER" id="PTHR41263:SF1">
    <property type="entry name" value="ASPARTYL-PHOSPHATE PHOSPHATASE YISI"/>
    <property type="match status" value="1"/>
</dbReference>
<gene>
    <name evidence="1" type="ORF">GCM10007063_25440</name>
</gene>
<dbReference type="GO" id="GO:0046983">
    <property type="term" value="F:protein dimerization activity"/>
    <property type="evidence" value="ECO:0007669"/>
    <property type="project" value="InterPro"/>
</dbReference>
<dbReference type="Gene3D" id="4.10.280.10">
    <property type="entry name" value="Helix-loop-helix DNA-binding domain"/>
    <property type="match status" value="1"/>
</dbReference>
<sequence length="59" mass="6659">MNISPKNPGLEMAILAKKSEMIETGLTYGLTDQKTINCSQQLDKLLNMYQVHRDFDLTG</sequence>
<accession>A0A917UZS0</accession>
<dbReference type="RefSeq" id="WP_229671840.1">
    <property type="nucleotide sequence ID" value="NZ_BMNQ01000043.1"/>
</dbReference>
<dbReference type="Proteomes" id="UP000658382">
    <property type="component" value="Unassembled WGS sequence"/>
</dbReference>
<organism evidence="1 2">
    <name type="scientific">Lentibacillus kapialis</name>
    <dbReference type="NCBI Taxonomy" id="340214"/>
    <lineage>
        <taxon>Bacteria</taxon>
        <taxon>Bacillati</taxon>
        <taxon>Bacillota</taxon>
        <taxon>Bacilli</taxon>
        <taxon>Bacillales</taxon>
        <taxon>Bacillaceae</taxon>
        <taxon>Lentibacillus</taxon>
    </lineage>
</organism>
<proteinExistence type="predicted"/>
<comment type="caution">
    <text evidence="1">The sequence shown here is derived from an EMBL/GenBank/DDBJ whole genome shotgun (WGS) entry which is preliminary data.</text>
</comment>
<dbReference type="Pfam" id="PF09388">
    <property type="entry name" value="SpoOE-like"/>
    <property type="match status" value="1"/>
</dbReference>
<evidence type="ECO:0000313" key="2">
    <source>
        <dbReference type="Proteomes" id="UP000658382"/>
    </source>
</evidence>
<dbReference type="GO" id="GO:0043937">
    <property type="term" value="P:regulation of sporulation"/>
    <property type="evidence" value="ECO:0007669"/>
    <property type="project" value="InterPro"/>
</dbReference>
<dbReference type="AlphaFoldDB" id="A0A917UZS0"/>
<evidence type="ECO:0000313" key="1">
    <source>
        <dbReference type="EMBL" id="GGK02093.1"/>
    </source>
</evidence>